<dbReference type="RefSeq" id="WP_063240275.1">
    <property type="nucleotide sequence ID" value="NZ_CP069809.1"/>
</dbReference>
<dbReference type="PANTHER" id="PTHR47708:SF2">
    <property type="entry name" value="SI:CH73-132F6.5"/>
    <property type="match status" value="1"/>
</dbReference>
<evidence type="ECO:0000313" key="4">
    <source>
        <dbReference type="Proteomes" id="UP000623307"/>
    </source>
</evidence>
<dbReference type="EMBL" id="OGUS01000144">
    <property type="protein sequence ID" value="SPC24949.1"/>
    <property type="molecule type" value="Genomic_DNA"/>
</dbReference>
<sequence>MNLSTSRPTLRIGSGSGWWGDRVEPAALSAREGRLDYLCFETMAEATVCAAQVRRRRDPAFAGYDTYLDERMRAVLPHCIANGTRIISNQGWINPLGAARRIAQLCQELGLPGVKIAAITTTDLTGTICDQDLHLLESGAHVRTLRDTLVSAEPYEGALPIVKALEQGAQVVVTGRVADPSLFLAPMIHTFGWRYDHPQDVPLLARGSAIGHLLECGAQVTGGYFGDPGYKDVPEPWNLAFPIAEVEPDGSAVIGKVAGTGGRIDLQTVKEQMFYEVHDPARYITPDVVVDFTTAQLEQQDADRVRISGVTGAPRTDTLKISLGCTEGFIGEDMFFYAGPGCLAKAELARTILEHRFAMAGLQADALHIDFLGVNAIHGLASLAPTAEPNEIAVRVAARARTREEAAKVGREIDSMAVCGLASTGKRVPHQDRTREIIGVWSALVPRTQVRSQIHFL</sequence>
<dbReference type="GeneID" id="303488925"/>
<evidence type="ECO:0000259" key="1">
    <source>
        <dbReference type="Pfam" id="PF07287"/>
    </source>
</evidence>
<name>A0A375GNV3_9BURK</name>
<dbReference type="PANTHER" id="PTHR47708">
    <property type="match status" value="1"/>
</dbReference>
<dbReference type="OrthoDB" id="9763456at2"/>
<reference evidence="3" key="1">
    <citation type="submission" date="2018-01" db="EMBL/GenBank/DDBJ databases">
        <authorList>
            <person name="Clerissi C."/>
        </authorList>
    </citation>
    <scope>NUCLEOTIDE SEQUENCE</scope>
    <source>
        <strain evidence="3">Cupriavidus oxalaticus LMG 2235</strain>
    </source>
</reference>
<proteinExistence type="predicted"/>
<dbReference type="AlphaFoldDB" id="A0A375GNV3"/>
<gene>
    <name evidence="3" type="ORF">CO2235_MP90039</name>
    <name evidence="2" type="ORF">JTE92_05305</name>
</gene>
<organism evidence="3">
    <name type="scientific">Cupriavidus oxalaticus</name>
    <dbReference type="NCBI Taxonomy" id="96344"/>
    <lineage>
        <taxon>Bacteria</taxon>
        <taxon>Pseudomonadati</taxon>
        <taxon>Pseudomonadota</taxon>
        <taxon>Betaproteobacteria</taxon>
        <taxon>Burkholderiales</taxon>
        <taxon>Burkholderiaceae</taxon>
        <taxon>Cupriavidus</taxon>
    </lineage>
</organism>
<dbReference type="InterPro" id="IPR010839">
    <property type="entry name" value="AtuA_N"/>
</dbReference>
<evidence type="ECO:0000313" key="2">
    <source>
        <dbReference type="EMBL" id="QRQ92321.1"/>
    </source>
</evidence>
<dbReference type="Proteomes" id="UP000623307">
    <property type="component" value="Chromosome 1"/>
</dbReference>
<accession>A0A375GNV3</accession>
<keyword evidence="4" id="KW-1185">Reference proteome</keyword>
<dbReference type="Pfam" id="PF07287">
    <property type="entry name" value="AtuA"/>
    <property type="match status" value="1"/>
</dbReference>
<dbReference type="Proteomes" id="UP000256862">
    <property type="component" value="Plasmid CO2235_mp"/>
</dbReference>
<evidence type="ECO:0000313" key="3">
    <source>
        <dbReference type="EMBL" id="SPC24949.1"/>
    </source>
</evidence>
<feature type="domain" description="Acyclic terpene utilisation N-terminal" evidence="1">
    <location>
        <begin position="10"/>
        <end position="456"/>
    </location>
</feature>
<protein>
    <submittedName>
        <fullName evidence="2">DUF1446 domain-containing protein</fullName>
    </submittedName>
</protein>
<dbReference type="EMBL" id="CP069811">
    <property type="protein sequence ID" value="QRQ92321.1"/>
    <property type="molecule type" value="Genomic_DNA"/>
</dbReference>
<reference evidence="2 4" key="2">
    <citation type="submission" date="2021-02" db="EMBL/GenBank/DDBJ databases">
        <title>Complete Genome Sequence of Cupriavidus oxalaticus Strain Ox1, a Soil Oxalate-Degrading Species.</title>
        <authorList>
            <person name="Palmieri F."/>
            <person name="Udriet P."/>
            <person name="Deuasquier M."/>
            <person name="Beaudoing E."/>
            <person name="Johnson S.L."/>
            <person name="Davenport K.W."/>
            <person name="Chain P.S."/>
            <person name="Bindschedler S."/>
            <person name="Junier P."/>
        </authorList>
    </citation>
    <scope>NUCLEOTIDE SEQUENCE [LARGE SCALE GENOMIC DNA]</scope>
    <source>
        <strain evidence="2 4">Ox1</strain>
    </source>
</reference>